<dbReference type="GO" id="GO:0008206">
    <property type="term" value="P:bile acid metabolic process"/>
    <property type="evidence" value="ECO:0007669"/>
    <property type="project" value="UniProtKB-ARBA"/>
</dbReference>
<evidence type="ECO:0000256" key="1">
    <source>
        <dbReference type="ARBA" id="ARBA00006484"/>
    </source>
</evidence>
<dbReference type="GO" id="GO:0016491">
    <property type="term" value="F:oxidoreductase activity"/>
    <property type="evidence" value="ECO:0007669"/>
    <property type="project" value="UniProtKB-KW"/>
</dbReference>
<comment type="similarity">
    <text evidence="1">Belongs to the short-chain dehydrogenases/reductases (SDR) family.</text>
</comment>
<dbReference type="PRINTS" id="PR00080">
    <property type="entry name" value="SDRFAMILY"/>
</dbReference>
<name>A0A7W3YLP7_9LACO</name>
<accession>A0A7W3YLP7</accession>
<evidence type="ECO:0000313" key="4">
    <source>
        <dbReference type="Proteomes" id="UP000534578"/>
    </source>
</evidence>
<dbReference type="SUPFAM" id="SSF51735">
    <property type="entry name" value="NAD(P)-binding Rossmann-fold domains"/>
    <property type="match status" value="1"/>
</dbReference>
<dbReference type="FunFam" id="3.40.50.720:FF:000084">
    <property type="entry name" value="Short-chain dehydrogenase reductase"/>
    <property type="match status" value="1"/>
</dbReference>
<reference evidence="3 4" key="1">
    <citation type="submission" date="2020-07" db="EMBL/GenBank/DDBJ databases">
        <title>Description of Limosilactobacillus balticus sp. nov., Limosilactobacillus agrestis sp. nov., Limosilactobacillus albertensis sp. nov., Limosilactobacillus rudii sp. nov., Limosilactobacillus fastidiosus sp. nov., five novel Limosilactobacillus species isolated from the vertebrate gastrointestinal tract, and proposal of 6 subspecies of Limosilactobacillus reuteri adapted to the gastrointestinal tract of specific vertebrate hosts.</title>
        <authorList>
            <person name="Li F."/>
            <person name="Cheng C."/>
            <person name="Zheng J."/>
            <person name="Quevedo R.M."/>
            <person name="Li J."/>
            <person name="Roos S."/>
            <person name="Gaenzle M.G."/>
            <person name="Walter J."/>
        </authorList>
    </citation>
    <scope>NUCLEOTIDE SEQUENCE [LARGE SCALE GENOMIC DNA]</scope>
    <source>
        <strain evidence="3 4">BG-MG3-A</strain>
    </source>
</reference>
<gene>
    <name evidence="3" type="ORF">H5R92_05670</name>
</gene>
<dbReference type="PRINTS" id="PR00081">
    <property type="entry name" value="GDHRDH"/>
</dbReference>
<dbReference type="PROSITE" id="PS00061">
    <property type="entry name" value="ADH_SHORT"/>
    <property type="match status" value="1"/>
</dbReference>
<dbReference type="PANTHER" id="PTHR43639">
    <property type="entry name" value="OXIDOREDUCTASE, SHORT-CHAIN DEHYDROGENASE/REDUCTASE FAMILY (AFU_ORTHOLOGUE AFUA_5G02870)"/>
    <property type="match status" value="1"/>
</dbReference>
<dbReference type="Gene3D" id="3.40.50.720">
    <property type="entry name" value="NAD(P)-binding Rossmann-like Domain"/>
    <property type="match status" value="1"/>
</dbReference>
<dbReference type="PANTHER" id="PTHR43639:SF1">
    <property type="entry name" value="SHORT-CHAIN DEHYDROGENASE_REDUCTASE FAMILY PROTEIN"/>
    <property type="match status" value="1"/>
</dbReference>
<dbReference type="InterPro" id="IPR020904">
    <property type="entry name" value="Sc_DH/Rdtase_CS"/>
</dbReference>
<sequence length="252" mass="27357">MMKNIIITGAGTGMGLSMTKKFLANDWHVIMGVHNLDKAKGVYQELVQKYSPEKVTLKQVNVGDSKSVAEFSKEVNTENSHIDAIINNAGIFTGGQLQDLTEEEWDRTMAVDVKSIYLMTKAFVPGMIQRRAGSIINIASVAGLLGDYSMPAYNAAKGAVVNLVRSMALDYGPYGIRVNNINPGATNTPMFKENPETVKQSYRDASPLKKIAEPEEIANVAYFLVSDQATAITGQNIGASMGYGIWSGQPKQ</sequence>
<dbReference type="EMBL" id="JACIVE010000055">
    <property type="protein sequence ID" value="MBB1095671.1"/>
    <property type="molecule type" value="Genomic_DNA"/>
</dbReference>
<comment type="caution">
    <text evidence="3">The sequence shown here is derived from an EMBL/GenBank/DDBJ whole genome shotgun (WGS) entry which is preliminary data.</text>
</comment>
<evidence type="ECO:0000313" key="3">
    <source>
        <dbReference type="EMBL" id="MBB1095671.1"/>
    </source>
</evidence>
<dbReference type="CDD" id="cd05233">
    <property type="entry name" value="SDR_c"/>
    <property type="match status" value="1"/>
</dbReference>
<evidence type="ECO:0000256" key="2">
    <source>
        <dbReference type="ARBA" id="ARBA00023002"/>
    </source>
</evidence>
<dbReference type="Proteomes" id="UP000534578">
    <property type="component" value="Unassembled WGS sequence"/>
</dbReference>
<dbReference type="InterPro" id="IPR002347">
    <property type="entry name" value="SDR_fam"/>
</dbReference>
<dbReference type="AlphaFoldDB" id="A0A7W3YLP7"/>
<protein>
    <submittedName>
        <fullName evidence="3">SDR family oxidoreductase</fullName>
    </submittedName>
</protein>
<dbReference type="InterPro" id="IPR036291">
    <property type="entry name" value="NAD(P)-bd_dom_sf"/>
</dbReference>
<keyword evidence="2" id="KW-0560">Oxidoreductase</keyword>
<proteinExistence type="inferred from homology"/>
<dbReference type="Pfam" id="PF13561">
    <property type="entry name" value="adh_short_C2"/>
    <property type="match status" value="1"/>
</dbReference>
<organism evidence="3 4">
    <name type="scientific">Limosilactobacillus agrestis</name>
    <dbReference type="NCBI Taxonomy" id="2759748"/>
    <lineage>
        <taxon>Bacteria</taxon>
        <taxon>Bacillati</taxon>
        <taxon>Bacillota</taxon>
        <taxon>Bacilli</taxon>
        <taxon>Lactobacillales</taxon>
        <taxon>Lactobacillaceae</taxon>
        <taxon>Limosilactobacillus</taxon>
    </lineage>
</organism>